<dbReference type="PROSITE" id="PS51781">
    <property type="entry name" value="SH3B"/>
    <property type="match status" value="1"/>
</dbReference>
<evidence type="ECO:0000259" key="2">
    <source>
        <dbReference type="PROSITE" id="PS51781"/>
    </source>
</evidence>
<name>A0ABN0P149_TRELE</name>
<evidence type="ECO:0000313" key="3">
    <source>
        <dbReference type="EMBL" id="ERJ94051.1"/>
    </source>
</evidence>
<feature type="domain" description="SH3b" evidence="2">
    <location>
        <begin position="94"/>
        <end position="170"/>
    </location>
</feature>
<dbReference type="Pfam" id="PF08239">
    <property type="entry name" value="SH3_3"/>
    <property type="match status" value="1"/>
</dbReference>
<feature type="coiled-coil region" evidence="1">
    <location>
        <begin position="326"/>
        <end position="353"/>
    </location>
</feature>
<dbReference type="RefSeq" id="WP_021686807.1">
    <property type="nucleotide sequence ID" value="NZ_KI260561.1"/>
</dbReference>
<dbReference type="EMBL" id="AWVH01000006">
    <property type="protein sequence ID" value="ERJ94051.1"/>
    <property type="molecule type" value="Genomic_DNA"/>
</dbReference>
<dbReference type="InterPro" id="IPR003646">
    <property type="entry name" value="SH3-like_bac-type"/>
</dbReference>
<organism evidence="3 4">
    <name type="scientific">Treponema lecithinolyticum ATCC 700332</name>
    <dbReference type="NCBI Taxonomy" id="1321815"/>
    <lineage>
        <taxon>Bacteria</taxon>
        <taxon>Pseudomonadati</taxon>
        <taxon>Spirochaetota</taxon>
        <taxon>Spirochaetia</taxon>
        <taxon>Spirochaetales</taxon>
        <taxon>Treponemataceae</taxon>
        <taxon>Treponema</taxon>
    </lineage>
</organism>
<evidence type="ECO:0000313" key="4">
    <source>
        <dbReference type="Proteomes" id="UP000016649"/>
    </source>
</evidence>
<protein>
    <recommendedName>
        <fullName evidence="2">SH3b domain-containing protein</fullName>
    </recommendedName>
</protein>
<proteinExistence type="predicted"/>
<keyword evidence="1" id="KW-0175">Coiled coil</keyword>
<comment type="caution">
    <text evidence="3">The sequence shown here is derived from an EMBL/GenBank/DDBJ whole genome shotgun (WGS) entry which is preliminary data.</text>
</comment>
<dbReference type="Proteomes" id="UP000016649">
    <property type="component" value="Unassembled WGS sequence"/>
</dbReference>
<dbReference type="Gene3D" id="2.30.30.40">
    <property type="entry name" value="SH3 Domains"/>
    <property type="match status" value="1"/>
</dbReference>
<sequence length="475" mass="53145">MKRIIFFLILLCSGIYFTGCGKMGYGVMLWSLPEKNIYDGDIVPVYIRSNINKVYVIGTPQSKEKIEVPLWFVSAPESKSKARKTAKLYAEYRHRYASVALDGLPVRSEAANTAKQVYRLRRDEVIKILYKGTGQNVMGGKEQLQGEWLMVLTEDGTKGWCFSHNLRIFDESVGIAEQSTDSENQDGLIAQILESRWFPEYYGVMINSRKIDPNTLKAEYGFDTGFYSGTTGIRLSELNVSYPYKGTEKISEKVYKFSQTPFTLTVRSSGFIAVQYIGQDGLPVSYNFVTITPPQNEEESSDTLGTDSGTGNASAVFESADGTGNAQAENARAEEYIRKLAESETERRNAEYRTVAERGPVFSSSNYGKLTLNGDRSFSWSGCQLLISSGLLPQTAVRAGTVRGTVETVYFMSASVEQQFDGIFTFMFNDSEEVNFLYKQEETGLRLESVDKRSIQNGTVNARSKSPLVLFFSVR</sequence>
<reference evidence="3 4" key="1">
    <citation type="submission" date="2013-08" db="EMBL/GenBank/DDBJ databases">
        <authorList>
            <person name="Weinstock G."/>
            <person name="Sodergren E."/>
            <person name="Wylie T."/>
            <person name="Fulton L."/>
            <person name="Fulton R."/>
            <person name="Fronick C."/>
            <person name="O'Laughlin M."/>
            <person name="Godfrey J."/>
            <person name="Miner T."/>
            <person name="Herter B."/>
            <person name="Appelbaum E."/>
            <person name="Cordes M."/>
            <person name="Lek S."/>
            <person name="Wollam A."/>
            <person name="Pepin K.H."/>
            <person name="Palsikar V.B."/>
            <person name="Mitreva M."/>
            <person name="Wilson R.K."/>
        </authorList>
    </citation>
    <scope>NUCLEOTIDE SEQUENCE [LARGE SCALE GENOMIC DNA]</scope>
    <source>
        <strain evidence="3 4">ATCC 700332</strain>
    </source>
</reference>
<keyword evidence="4" id="KW-1185">Reference proteome</keyword>
<gene>
    <name evidence="3" type="ORF">HMPREF9193_00406</name>
</gene>
<accession>A0ABN0P149</accession>
<evidence type="ECO:0000256" key="1">
    <source>
        <dbReference type="SAM" id="Coils"/>
    </source>
</evidence>